<feature type="domain" description="DUF6924" evidence="1">
    <location>
        <begin position="9"/>
        <end position="135"/>
    </location>
</feature>
<comment type="caution">
    <text evidence="2">The sequence shown here is derived from an EMBL/GenBank/DDBJ whole genome shotgun (WGS) entry which is preliminary data.</text>
</comment>
<dbReference type="InterPro" id="IPR053832">
    <property type="entry name" value="DUF6924"/>
</dbReference>
<keyword evidence="3" id="KW-1185">Reference proteome</keyword>
<sequence>MKNLPQTDDSLVVRTDFSNAAAWDAIRSAIDEPAGEFKAYVEWISDPGYDGLTPEQLRPFAPAGSGINYLFIVDQITITHPEHPVLVLDLSAEPGRTFRVVPSALADVENNLSIANMEFADFADSVEPDGIFRGFSQS</sequence>
<dbReference type="AlphaFoldDB" id="A0A841GUS4"/>
<dbReference type="RefSeq" id="WP_170031251.1">
    <property type="nucleotide sequence ID" value="NZ_JABDTL010000001.1"/>
</dbReference>
<evidence type="ECO:0000259" key="1">
    <source>
        <dbReference type="Pfam" id="PF21962"/>
    </source>
</evidence>
<dbReference type="Pfam" id="PF21962">
    <property type="entry name" value="DUF6924"/>
    <property type="match status" value="1"/>
</dbReference>
<gene>
    <name evidence="2" type="ORF">HNQ61_000444</name>
</gene>
<dbReference type="EMBL" id="JACHIA010000001">
    <property type="protein sequence ID" value="MBB6068833.1"/>
    <property type="molecule type" value="Genomic_DNA"/>
</dbReference>
<protein>
    <recommendedName>
        <fullName evidence="1">DUF6924 domain-containing protein</fullName>
    </recommendedName>
</protein>
<evidence type="ECO:0000313" key="3">
    <source>
        <dbReference type="Proteomes" id="UP000582837"/>
    </source>
</evidence>
<dbReference type="Proteomes" id="UP000582837">
    <property type="component" value="Unassembled WGS sequence"/>
</dbReference>
<proteinExistence type="predicted"/>
<accession>A0A841GUS4</accession>
<name>A0A841GUS4_9BACT</name>
<organism evidence="2 3">
    <name type="scientific">Longimicrobium terrae</name>
    <dbReference type="NCBI Taxonomy" id="1639882"/>
    <lineage>
        <taxon>Bacteria</taxon>
        <taxon>Pseudomonadati</taxon>
        <taxon>Gemmatimonadota</taxon>
        <taxon>Longimicrobiia</taxon>
        <taxon>Longimicrobiales</taxon>
        <taxon>Longimicrobiaceae</taxon>
        <taxon>Longimicrobium</taxon>
    </lineage>
</organism>
<reference evidence="2 3" key="1">
    <citation type="submission" date="2020-08" db="EMBL/GenBank/DDBJ databases">
        <title>Genomic Encyclopedia of Type Strains, Phase IV (KMG-IV): sequencing the most valuable type-strain genomes for metagenomic binning, comparative biology and taxonomic classification.</title>
        <authorList>
            <person name="Goeker M."/>
        </authorList>
    </citation>
    <scope>NUCLEOTIDE SEQUENCE [LARGE SCALE GENOMIC DNA]</scope>
    <source>
        <strain evidence="2 3">DSM 29007</strain>
    </source>
</reference>
<evidence type="ECO:0000313" key="2">
    <source>
        <dbReference type="EMBL" id="MBB6068833.1"/>
    </source>
</evidence>